<dbReference type="GO" id="GO:0020037">
    <property type="term" value="F:heme binding"/>
    <property type="evidence" value="ECO:0007669"/>
    <property type="project" value="InterPro"/>
</dbReference>
<dbReference type="SUPFAM" id="SSF48264">
    <property type="entry name" value="Cytochrome P450"/>
    <property type="match status" value="1"/>
</dbReference>
<dbReference type="PANTHER" id="PTHR46300">
    <property type="entry name" value="P450, PUTATIVE (EUROFUNG)-RELATED-RELATED"/>
    <property type="match status" value="1"/>
</dbReference>
<comment type="cofactor">
    <cofactor evidence="1">
        <name>heme</name>
        <dbReference type="ChEBI" id="CHEBI:30413"/>
    </cofactor>
</comment>
<evidence type="ECO:0000256" key="5">
    <source>
        <dbReference type="ARBA" id="ARBA00023002"/>
    </source>
</evidence>
<dbReference type="InterPro" id="IPR036396">
    <property type="entry name" value="Cyt_P450_sf"/>
</dbReference>
<dbReference type="Gene3D" id="1.10.630.10">
    <property type="entry name" value="Cytochrome P450"/>
    <property type="match status" value="1"/>
</dbReference>
<keyword evidence="7" id="KW-0503">Monooxygenase</keyword>
<evidence type="ECO:0000256" key="7">
    <source>
        <dbReference type="ARBA" id="ARBA00023033"/>
    </source>
</evidence>
<keyword evidence="4" id="KW-0479">Metal-binding</keyword>
<evidence type="ECO:0000313" key="8">
    <source>
        <dbReference type="EMBL" id="KAJ7709219.1"/>
    </source>
</evidence>
<dbReference type="PANTHER" id="PTHR46300:SF7">
    <property type="entry name" value="P450, PUTATIVE (EUROFUNG)-RELATED"/>
    <property type="match status" value="1"/>
</dbReference>
<evidence type="ECO:0000256" key="3">
    <source>
        <dbReference type="ARBA" id="ARBA00022617"/>
    </source>
</evidence>
<gene>
    <name evidence="8" type="ORF">B0H16DRAFT_1344678</name>
</gene>
<accession>A0AAD7H012</accession>
<evidence type="ECO:0000256" key="4">
    <source>
        <dbReference type="ARBA" id="ARBA00022723"/>
    </source>
</evidence>
<sequence length="140" mass="15902">FFSRWANPAAQRRAQAEIDSVTEGTSLPTFADQDRMPFVAALVQETLRWQSVAPFGDCAPFSDGRIEYRGYGIPKNTLVIPNAWFIISVYPRPHTFRPERFLLDGKLNPAVKASDAAFGFRPRYICTPWQSHRNARADIL</sequence>
<dbReference type="GO" id="GO:0016705">
    <property type="term" value="F:oxidoreductase activity, acting on paired donors, with incorporation or reduction of molecular oxygen"/>
    <property type="evidence" value="ECO:0007669"/>
    <property type="project" value="InterPro"/>
</dbReference>
<dbReference type="GO" id="GO:0004497">
    <property type="term" value="F:monooxygenase activity"/>
    <property type="evidence" value="ECO:0007669"/>
    <property type="project" value="UniProtKB-KW"/>
</dbReference>
<keyword evidence="6" id="KW-0408">Iron</keyword>
<dbReference type="Pfam" id="PF00067">
    <property type="entry name" value="p450"/>
    <property type="match status" value="1"/>
</dbReference>
<dbReference type="Proteomes" id="UP001215598">
    <property type="component" value="Unassembled WGS sequence"/>
</dbReference>
<comment type="similarity">
    <text evidence="2">Belongs to the cytochrome P450 family.</text>
</comment>
<keyword evidence="3" id="KW-0349">Heme</keyword>
<comment type="caution">
    <text evidence="8">The sequence shown here is derived from an EMBL/GenBank/DDBJ whole genome shotgun (WGS) entry which is preliminary data.</text>
</comment>
<proteinExistence type="inferred from homology"/>
<keyword evidence="5" id="KW-0560">Oxidoreductase</keyword>
<evidence type="ECO:0000256" key="6">
    <source>
        <dbReference type="ARBA" id="ARBA00023004"/>
    </source>
</evidence>
<dbReference type="AlphaFoldDB" id="A0AAD7H012"/>
<reference evidence="8" key="1">
    <citation type="submission" date="2023-03" db="EMBL/GenBank/DDBJ databases">
        <title>Massive genome expansion in bonnet fungi (Mycena s.s.) driven by repeated elements and novel gene families across ecological guilds.</title>
        <authorList>
            <consortium name="Lawrence Berkeley National Laboratory"/>
            <person name="Harder C.B."/>
            <person name="Miyauchi S."/>
            <person name="Viragh M."/>
            <person name="Kuo A."/>
            <person name="Thoen E."/>
            <person name="Andreopoulos B."/>
            <person name="Lu D."/>
            <person name="Skrede I."/>
            <person name="Drula E."/>
            <person name="Henrissat B."/>
            <person name="Morin E."/>
            <person name="Kohler A."/>
            <person name="Barry K."/>
            <person name="LaButti K."/>
            <person name="Morin E."/>
            <person name="Salamov A."/>
            <person name="Lipzen A."/>
            <person name="Mereny Z."/>
            <person name="Hegedus B."/>
            <person name="Baldrian P."/>
            <person name="Stursova M."/>
            <person name="Weitz H."/>
            <person name="Taylor A."/>
            <person name="Grigoriev I.V."/>
            <person name="Nagy L.G."/>
            <person name="Martin F."/>
            <person name="Kauserud H."/>
        </authorList>
    </citation>
    <scope>NUCLEOTIDE SEQUENCE</scope>
    <source>
        <strain evidence="8">CBHHK182m</strain>
    </source>
</reference>
<keyword evidence="9" id="KW-1185">Reference proteome</keyword>
<dbReference type="EMBL" id="JARKIB010000424">
    <property type="protein sequence ID" value="KAJ7709219.1"/>
    <property type="molecule type" value="Genomic_DNA"/>
</dbReference>
<dbReference type="GO" id="GO:0005506">
    <property type="term" value="F:iron ion binding"/>
    <property type="evidence" value="ECO:0007669"/>
    <property type="project" value="InterPro"/>
</dbReference>
<evidence type="ECO:0000256" key="1">
    <source>
        <dbReference type="ARBA" id="ARBA00001971"/>
    </source>
</evidence>
<protein>
    <submittedName>
        <fullName evidence="8">Cytochrome P450</fullName>
    </submittedName>
</protein>
<organism evidence="8 9">
    <name type="scientific">Mycena metata</name>
    <dbReference type="NCBI Taxonomy" id="1033252"/>
    <lineage>
        <taxon>Eukaryota</taxon>
        <taxon>Fungi</taxon>
        <taxon>Dikarya</taxon>
        <taxon>Basidiomycota</taxon>
        <taxon>Agaricomycotina</taxon>
        <taxon>Agaricomycetes</taxon>
        <taxon>Agaricomycetidae</taxon>
        <taxon>Agaricales</taxon>
        <taxon>Marasmiineae</taxon>
        <taxon>Mycenaceae</taxon>
        <taxon>Mycena</taxon>
    </lineage>
</organism>
<evidence type="ECO:0000313" key="9">
    <source>
        <dbReference type="Proteomes" id="UP001215598"/>
    </source>
</evidence>
<dbReference type="InterPro" id="IPR050364">
    <property type="entry name" value="Cytochrome_P450_fung"/>
</dbReference>
<evidence type="ECO:0000256" key="2">
    <source>
        <dbReference type="ARBA" id="ARBA00010617"/>
    </source>
</evidence>
<name>A0AAD7H012_9AGAR</name>
<dbReference type="InterPro" id="IPR001128">
    <property type="entry name" value="Cyt_P450"/>
</dbReference>
<feature type="non-terminal residue" evidence="8">
    <location>
        <position position="1"/>
    </location>
</feature>